<dbReference type="Gramene" id="Manes.18G142900.6.v8.1">
    <property type="protein sequence ID" value="Manes.18G142900.6.v8.1.CDS"/>
    <property type="gene ID" value="Manes.18G142900.v8.1"/>
</dbReference>
<keyword evidence="3 10" id="KW-0813">Transport</keyword>
<comment type="subcellular location">
    <subcellularLocation>
        <location evidence="1">Mitochondrion membrane</location>
        <topology evidence="1">Multi-pass membrane protein</topology>
    </subcellularLocation>
</comment>
<dbReference type="PROSITE" id="PS50920">
    <property type="entry name" value="SOLCAR"/>
    <property type="match status" value="3"/>
</dbReference>
<dbReference type="FunFam" id="1.50.40.10:FF:000174">
    <property type="entry name" value="Mitochondrial substrate carrier family protein"/>
    <property type="match status" value="1"/>
</dbReference>
<accession>A0A2C9U514</accession>
<comment type="similarity">
    <text evidence="2 10">Belongs to the mitochondrial carrier (TC 2.A.29) family.</text>
</comment>
<dbReference type="Proteomes" id="UP000091857">
    <property type="component" value="Chromosome 18"/>
</dbReference>
<evidence type="ECO:0000256" key="10">
    <source>
        <dbReference type="RuleBase" id="RU000488"/>
    </source>
</evidence>
<keyword evidence="8 9" id="KW-0472">Membrane</keyword>
<evidence type="ECO:0000256" key="5">
    <source>
        <dbReference type="ARBA" id="ARBA00022737"/>
    </source>
</evidence>
<dbReference type="PANTHER" id="PTHR45758">
    <property type="entry name" value="MITOFERRIN-1-RELATED"/>
    <property type="match status" value="1"/>
</dbReference>
<evidence type="ECO:0000256" key="3">
    <source>
        <dbReference type="ARBA" id="ARBA00022448"/>
    </source>
</evidence>
<dbReference type="Gene3D" id="1.50.40.10">
    <property type="entry name" value="Mitochondrial carrier domain"/>
    <property type="match status" value="1"/>
</dbReference>
<evidence type="ECO:0000256" key="4">
    <source>
        <dbReference type="ARBA" id="ARBA00022692"/>
    </source>
</evidence>
<dbReference type="Pfam" id="PF00153">
    <property type="entry name" value="Mito_carr"/>
    <property type="match status" value="3"/>
</dbReference>
<feature type="repeat" description="Solcar" evidence="9">
    <location>
        <begin position="125"/>
        <end position="209"/>
    </location>
</feature>
<dbReference type="InterPro" id="IPR023395">
    <property type="entry name" value="MCP_dom_sf"/>
</dbReference>
<dbReference type="EMBL" id="CM004404">
    <property type="protein sequence ID" value="OAY24202.1"/>
    <property type="molecule type" value="Genomic_DNA"/>
</dbReference>
<evidence type="ECO:0008006" key="13">
    <source>
        <dbReference type="Google" id="ProtNLM"/>
    </source>
</evidence>
<dbReference type="GO" id="GO:0048250">
    <property type="term" value="P:iron import into the mitochondrion"/>
    <property type="evidence" value="ECO:0000318"/>
    <property type="project" value="GO_Central"/>
</dbReference>
<keyword evidence="5" id="KW-0677">Repeat</keyword>
<keyword evidence="6" id="KW-1133">Transmembrane helix</keyword>
<keyword evidence="12" id="KW-1185">Reference proteome</keyword>
<evidence type="ECO:0000313" key="11">
    <source>
        <dbReference type="EMBL" id="OAY24202.1"/>
    </source>
</evidence>
<feature type="repeat" description="Solcar" evidence="9">
    <location>
        <begin position="31"/>
        <end position="118"/>
    </location>
</feature>
<evidence type="ECO:0000313" key="12">
    <source>
        <dbReference type="Proteomes" id="UP000091857"/>
    </source>
</evidence>
<gene>
    <name evidence="11" type="ORF">MANES_18G142900v8</name>
</gene>
<dbReference type="GO" id="GO:0015093">
    <property type="term" value="F:ferrous iron transmembrane transporter activity"/>
    <property type="evidence" value="ECO:0000318"/>
    <property type="project" value="GO_Central"/>
</dbReference>
<evidence type="ECO:0000256" key="8">
    <source>
        <dbReference type="ARBA" id="ARBA00023136"/>
    </source>
</evidence>
<dbReference type="AlphaFoldDB" id="A0A2C9U514"/>
<evidence type="ECO:0000256" key="2">
    <source>
        <dbReference type="ARBA" id="ARBA00006375"/>
    </source>
</evidence>
<name>A0A2C9U514_MANES</name>
<proteinExistence type="inferred from homology"/>
<feature type="repeat" description="Solcar" evidence="9">
    <location>
        <begin position="221"/>
        <end position="311"/>
    </location>
</feature>
<reference evidence="12" key="1">
    <citation type="journal article" date="2016" name="Nat. Biotechnol.">
        <title>Sequencing wild and cultivated cassava and related species reveals extensive interspecific hybridization and genetic diversity.</title>
        <authorList>
            <person name="Bredeson J.V."/>
            <person name="Lyons J.B."/>
            <person name="Prochnik S.E."/>
            <person name="Wu G.A."/>
            <person name="Ha C.M."/>
            <person name="Edsinger-Gonzales E."/>
            <person name="Grimwood J."/>
            <person name="Schmutz J."/>
            <person name="Rabbi I.Y."/>
            <person name="Egesi C."/>
            <person name="Nauluvula P."/>
            <person name="Lebot V."/>
            <person name="Ndunguru J."/>
            <person name="Mkamilo G."/>
            <person name="Bart R.S."/>
            <person name="Setter T.L."/>
            <person name="Gleadow R.M."/>
            <person name="Kulakow P."/>
            <person name="Ferguson M.E."/>
            <person name="Rounsley S."/>
            <person name="Rokhsar D.S."/>
        </authorList>
    </citation>
    <scope>NUCLEOTIDE SEQUENCE [LARGE SCALE GENOMIC DNA]</scope>
    <source>
        <strain evidence="12">cv. AM560-2</strain>
    </source>
</reference>
<dbReference type="PANTHER" id="PTHR45758:SF11">
    <property type="entry name" value="MITOCHONDRIAL SUBSTRATE CARRIER FAMILY PROTEIN"/>
    <property type="match status" value="1"/>
</dbReference>
<dbReference type="OrthoDB" id="276989at2759"/>
<sequence>MATEATTTKFQNPDFHPDFHPDISVTAHDGLHFWQFMIAGSIAGSVEHMTMFPVDTVKTHMQALGSCPIKSVSVTHALRSILQSEGPSALYRGIAAMGLGAGPAHAVYFSVYEVCKKYFSGNNPNNSMAHAVSGVCATVSSDAVFTPMDMVKQRLQLGNNIYKGVWDCVKRVLREEGFGAFYASYRTTVLMNAPFTAVHFATYEATKRGLMEISPESANGERLVVHATAGAAAGALAAAVTTPLDVVKTQLQCQGVCGCDRFKSGSIGDVIRIIVKKDGYRGLMRGWIPRMLFHAPAAAICWSTYEAAKGFFQELNGNSNSGTVT</sequence>
<evidence type="ECO:0000256" key="1">
    <source>
        <dbReference type="ARBA" id="ARBA00004225"/>
    </source>
</evidence>
<dbReference type="SUPFAM" id="SSF103506">
    <property type="entry name" value="Mitochondrial carrier"/>
    <property type="match status" value="1"/>
</dbReference>
<evidence type="ECO:0000256" key="7">
    <source>
        <dbReference type="ARBA" id="ARBA00023128"/>
    </source>
</evidence>
<keyword evidence="7" id="KW-0496">Mitochondrion</keyword>
<dbReference type="InterPro" id="IPR002067">
    <property type="entry name" value="MCP"/>
</dbReference>
<organism evidence="11 12">
    <name type="scientific">Manihot esculenta</name>
    <name type="common">Cassava</name>
    <name type="synonym">Jatropha manihot</name>
    <dbReference type="NCBI Taxonomy" id="3983"/>
    <lineage>
        <taxon>Eukaryota</taxon>
        <taxon>Viridiplantae</taxon>
        <taxon>Streptophyta</taxon>
        <taxon>Embryophyta</taxon>
        <taxon>Tracheophyta</taxon>
        <taxon>Spermatophyta</taxon>
        <taxon>Magnoliopsida</taxon>
        <taxon>eudicotyledons</taxon>
        <taxon>Gunneridae</taxon>
        <taxon>Pentapetalae</taxon>
        <taxon>rosids</taxon>
        <taxon>fabids</taxon>
        <taxon>Malpighiales</taxon>
        <taxon>Euphorbiaceae</taxon>
        <taxon>Crotonoideae</taxon>
        <taxon>Manihoteae</taxon>
        <taxon>Manihot</taxon>
    </lineage>
</organism>
<evidence type="ECO:0000256" key="6">
    <source>
        <dbReference type="ARBA" id="ARBA00022989"/>
    </source>
</evidence>
<dbReference type="STRING" id="3983.A0A2C9U514"/>
<protein>
    <recommendedName>
        <fullName evidence="13">Mitoferrin-like</fullName>
    </recommendedName>
</protein>
<comment type="caution">
    <text evidence="11">The sequence shown here is derived from an EMBL/GenBank/DDBJ whole genome shotgun (WGS) entry which is preliminary data.</text>
</comment>
<keyword evidence="4 9" id="KW-0812">Transmembrane</keyword>
<dbReference type="PRINTS" id="PR00926">
    <property type="entry name" value="MITOCARRIER"/>
</dbReference>
<dbReference type="GO" id="GO:0031966">
    <property type="term" value="C:mitochondrial membrane"/>
    <property type="evidence" value="ECO:0000318"/>
    <property type="project" value="GO_Central"/>
</dbReference>
<evidence type="ECO:0000256" key="9">
    <source>
        <dbReference type="PROSITE-ProRule" id="PRU00282"/>
    </source>
</evidence>
<dbReference type="InterPro" id="IPR018108">
    <property type="entry name" value="MCP_transmembrane"/>
</dbReference>
<dbReference type="Gramene" id="Manes.18G142900.5.v8.1">
    <property type="protein sequence ID" value="Manes.18G142900.5.v8.1.CDS"/>
    <property type="gene ID" value="Manes.18G142900.v8.1"/>
</dbReference>